<sequence length="161" mass="17984">MRPAEPLPLNHSWPLFDLHAHLAPLTSDGRLLRDEHALADMGIGQWHCDLAGDRLSWTSGVYDLFGLDRNMRVPRPLAVSLYVPDSREAMEQLRAYAIRYRRGFTLDVDIRPLGSGGRTMRLVAAPILQNDQVVALHGMKRLLPRGAGISPRQEPALLPPP</sequence>
<dbReference type="RefSeq" id="WP_021237821.1">
    <property type="nucleotide sequence ID" value="NZ_ATHO01000067.1"/>
</dbReference>
<gene>
    <name evidence="1" type="ORF">L288_07695</name>
</gene>
<name>T0H6D1_9SPHN</name>
<dbReference type="PATRIC" id="fig|1329909.3.peg.1488"/>
<dbReference type="SUPFAM" id="SSF55785">
    <property type="entry name" value="PYP-like sensor domain (PAS domain)"/>
    <property type="match status" value="1"/>
</dbReference>
<organism evidence="1 2">
    <name type="scientific">Sphingobium quisquiliarum P25</name>
    <dbReference type="NCBI Taxonomy" id="1329909"/>
    <lineage>
        <taxon>Bacteria</taxon>
        <taxon>Pseudomonadati</taxon>
        <taxon>Pseudomonadota</taxon>
        <taxon>Alphaproteobacteria</taxon>
        <taxon>Sphingomonadales</taxon>
        <taxon>Sphingomonadaceae</taxon>
        <taxon>Sphingobium</taxon>
    </lineage>
</organism>
<comment type="caution">
    <text evidence="1">The sequence shown here is derived from an EMBL/GenBank/DDBJ whole genome shotgun (WGS) entry which is preliminary data.</text>
</comment>
<evidence type="ECO:0000313" key="1">
    <source>
        <dbReference type="EMBL" id="EQB08572.1"/>
    </source>
</evidence>
<evidence type="ECO:0000313" key="2">
    <source>
        <dbReference type="Proteomes" id="UP000015525"/>
    </source>
</evidence>
<accession>T0H6D1</accession>
<dbReference type="AlphaFoldDB" id="T0H6D1"/>
<protein>
    <recommendedName>
        <fullName evidence="3">Diguanylate cyclase</fullName>
    </recommendedName>
</protein>
<dbReference type="EMBL" id="ATHO01000067">
    <property type="protein sequence ID" value="EQB08572.1"/>
    <property type="molecule type" value="Genomic_DNA"/>
</dbReference>
<dbReference type="Proteomes" id="UP000015525">
    <property type="component" value="Unassembled WGS sequence"/>
</dbReference>
<proteinExistence type="predicted"/>
<dbReference type="InterPro" id="IPR035965">
    <property type="entry name" value="PAS-like_dom_sf"/>
</dbReference>
<dbReference type="PROSITE" id="PS50890">
    <property type="entry name" value="PUA"/>
    <property type="match status" value="1"/>
</dbReference>
<evidence type="ECO:0008006" key="3">
    <source>
        <dbReference type="Google" id="ProtNLM"/>
    </source>
</evidence>
<dbReference type="Gene3D" id="3.30.450.20">
    <property type="entry name" value="PAS domain"/>
    <property type="match status" value="1"/>
</dbReference>
<keyword evidence="2" id="KW-1185">Reference proteome</keyword>
<reference evidence="1 2" key="1">
    <citation type="journal article" date="2013" name="Genome Announc.">
        <title>Draft Genome Sequence of Sphingobium quisquiliarum Strain P25T, a Novel Hexachlorocyclohexane (HCH)-Degrading Bacterium Isolated from an HCH Dumpsite.</title>
        <authorList>
            <person name="Kumar Singh A."/>
            <person name="Sangwan N."/>
            <person name="Sharma A."/>
            <person name="Gupta V."/>
            <person name="Khurana J.P."/>
            <person name="Lal R."/>
        </authorList>
    </citation>
    <scope>NUCLEOTIDE SEQUENCE [LARGE SCALE GENOMIC DNA]</scope>
    <source>
        <strain evidence="1 2">P25</strain>
    </source>
</reference>